<dbReference type="AlphaFoldDB" id="A0A6A6RUS5"/>
<gene>
    <name evidence="2" type="ORF">P280DRAFT_430495</name>
</gene>
<evidence type="ECO:0000313" key="3">
    <source>
        <dbReference type="Proteomes" id="UP000799753"/>
    </source>
</evidence>
<organism evidence="2 3">
    <name type="scientific">Massarina eburnea CBS 473.64</name>
    <dbReference type="NCBI Taxonomy" id="1395130"/>
    <lineage>
        <taxon>Eukaryota</taxon>
        <taxon>Fungi</taxon>
        <taxon>Dikarya</taxon>
        <taxon>Ascomycota</taxon>
        <taxon>Pezizomycotina</taxon>
        <taxon>Dothideomycetes</taxon>
        <taxon>Pleosporomycetidae</taxon>
        <taxon>Pleosporales</taxon>
        <taxon>Massarineae</taxon>
        <taxon>Massarinaceae</taxon>
        <taxon>Massarina</taxon>
    </lineage>
</organism>
<sequence>MGQTAVPRYQIAVQNSRSQLSHYHSFPFRVAYVSELSIPAFPFSLFIISLFLAYELPSRMTSRVCLLLVFLPASAMGTHHL</sequence>
<dbReference type="Proteomes" id="UP000799753">
    <property type="component" value="Unassembled WGS sequence"/>
</dbReference>
<evidence type="ECO:0000256" key="1">
    <source>
        <dbReference type="SAM" id="Phobius"/>
    </source>
</evidence>
<dbReference type="EMBL" id="MU006788">
    <property type="protein sequence ID" value="KAF2638937.1"/>
    <property type="molecule type" value="Genomic_DNA"/>
</dbReference>
<reference evidence="2" key="1">
    <citation type="journal article" date="2020" name="Stud. Mycol.">
        <title>101 Dothideomycetes genomes: a test case for predicting lifestyles and emergence of pathogens.</title>
        <authorList>
            <person name="Haridas S."/>
            <person name="Albert R."/>
            <person name="Binder M."/>
            <person name="Bloem J."/>
            <person name="Labutti K."/>
            <person name="Salamov A."/>
            <person name="Andreopoulos B."/>
            <person name="Baker S."/>
            <person name="Barry K."/>
            <person name="Bills G."/>
            <person name="Bluhm B."/>
            <person name="Cannon C."/>
            <person name="Castanera R."/>
            <person name="Culley D."/>
            <person name="Daum C."/>
            <person name="Ezra D."/>
            <person name="Gonzalez J."/>
            <person name="Henrissat B."/>
            <person name="Kuo A."/>
            <person name="Liang C."/>
            <person name="Lipzen A."/>
            <person name="Lutzoni F."/>
            <person name="Magnuson J."/>
            <person name="Mondo S."/>
            <person name="Nolan M."/>
            <person name="Ohm R."/>
            <person name="Pangilinan J."/>
            <person name="Park H.-J."/>
            <person name="Ramirez L."/>
            <person name="Alfaro M."/>
            <person name="Sun H."/>
            <person name="Tritt A."/>
            <person name="Yoshinaga Y."/>
            <person name="Zwiers L.-H."/>
            <person name="Turgeon B."/>
            <person name="Goodwin S."/>
            <person name="Spatafora J."/>
            <person name="Crous P."/>
            <person name="Grigoriev I."/>
        </authorList>
    </citation>
    <scope>NUCLEOTIDE SEQUENCE</scope>
    <source>
        <strain evidence="2">CBS 473.64</strain>
    </source>
</reference>
<evidence type="ECO:0000313" key="2">
    <source>
        <dbReference type="EMBL" id="KAF2638937.1"/>
    </source>
</evidence>
<keyword evidence="3" id="KW-1185">Reference proteome</keyword>
<proteinExistence type="predicted"/>
<keyword evidence="1" id="KW-0472">Membrane</keyword>
<accession>A0A6A6RUS5</accession>
<keyword evidence="1" id="KW-1133">Transmembrane helix</keyword>
<name>A0A6A6RUS5_9PLEO</name>
<keyword evidence="1" id="KW-0812">Transmembrane</keyword>
<feature type="transmembrane region" description="Helical" evidence="1">
    <location>
        <begin position="36"/>
        <end position="54"/>
    </location>
</feature>
<protein>
    <submittedName>
        <fullName evidence="2">Uncharacterized protein</fullName>
    </submittedName>
</protein>